<proteinExistence type="predicted"/>
<dbReference type="Proteomes" id="UP000322524">
    <property type="component" value="Unassembled WGS sequence"/>
</dbReference>
<sequence>MATIGLDRLYYAQITEDANGIESYGTPKILAKAMTAELSVELIEAILYADDGASEVVKEFKSGTLSLGIDDIGSIVAQDLTGSKIDSNNVVVSRSEDGGNPVAIGFRAKKSNGKYRYFWLYRVIFSIPTTSLATKGDSITFSNPTIEGTVFRRNKLDAESKHPWKAEVTEGDNGVAQDTITNWFTTVYEPDFTPVTPTITITTQPADVTNVTEGSISGSLSVVAETNTSYPVTYQWYENTLDSASGGTVINGETSASFDIPTTLVAGTYYYYCVLSSTGASDVTTTVATVTVS</sequence>
<accession>A0A5D4T225</accession>
<dbReference type="AlphaFoldDB" id="A0A5D4T225"/>
<dbReference type="NCBIfam" id="TIGR01603">
    <property type="entry name" value="maj_tail_phi13"/>
    <property type="match status" value="1"/>
</dbReference>
<feature type="domain" description="Ig-like" evidence="1">
    <location>
        <begin position="197"/>
        <end position="291"/>
    </location>
</feature>
<organism evidence="2 3">
    <name type="scientific">Sutcliffiella horikoshii</name>
    <dbReference type="NCBI Taxonomy" id="79883"/>
    <lineage>
        <taxon>Bacteria</taxon>
        <taxon>Bacillati</taxon>
        <taxon>Bacillota</taxon>
        <taxon>Bacilli</taxon>
        <taxon>Bacillales</taxon>
        <taxon>Bacillaceae</taxon>
        <taxon>Sutcliffiella</taxon>
    </lineage>
</organism>
<dbReference type="InterPro" id="IPR013783">
    <property type="entry name" value="Ig-like_fold"/>
</dbReference>
<dbReference type="OrthoDB" id="3078218at2"/>
<name>A0A5D4T225_9BACI</name>
<evidence type="ECO:0000313" key="2">
    <source>
        <dbReference type="EMBL" id="TYS69737.1"/>
    </source>
</evidence>
<dbReference type="EMBL" id="VTEV01000002">
    <property type="protein sequence ID" value="TYS69737.1"/>
    <property type="molecule type" value="Genomic_DNA"/>
</dbReference>
<dbReference type="InterPro" id="IPR007110">
    <property type="entry name" value="Ig-like_dom"/>
</dbReference>
<dbReference type="Gene3D" id="2.60.40.10">
    <property type="entry name" value="Immunoglobulins"/>
    <property type="match status" value="1"/>
</dbReference>
<reference evidence="2 3" key="1">
    <citation type="submission" date="2019-08" db="EMBL/GenBank/DDBJ databases">
        <title>Bacillus genomes from the desert of Cuatro Cienegas, Coahuila.</title>
        <authorList>
            <person name="Olmedo-Alvarez G."/>
        </authorList>
    </citation>
    <scope>NUCLEOTIDE SEQUENCE [LARGE SCALE GENOMIC DNA]</scope>
    <source>
        <strain evidence="2 3">CH28_1T</strain>
    </source>
</reference>
<evidence type="ECO:0000313" key="3">
    <source>
        <dbReference type="Proteomes" id="UP000322524"/>
    </source>
</evidence>
<dbReference type="InterPro" id="IPR006490">
    <property type="entry name" value="Maj_tail_phi13"/>
</dbReference>
<evidence type="ECO:0000259" key="1">
    <source>
        <dbReference type="PROSITE" id="PS50835"/>
    </source>
</evidence>
<dbReference type="PROSITE" id="PS50835">
    <property type="entry name" value="IG_LIKE"/>
    <property type="match status" value="1"/>
</dbReference>
<comment type="caution">
    <text evidence="2">The sequence shown here is derived from an EMBL/GenBank/DDBJ whole genome shotgun (WGS) entry which is preliminary data.</text>
</comment>
<protein>
    <recommendedName>
        <fullName evidence="1">Ig-like domain-containing protein</fullName>
    </recommendedName>
</protein>
<gene>
    <name evidence="2" type="ORF">FZC76_05740</name>
</gene>